<dbReference type="InterPro" id="IPR000719">
    <property type="entry name" value="Prot_kinase_dom"/>
</dbReference>
<dbReference type="KEGG" id="goe:100907363"/>
<dbReference type="SUPFAM" id="SSF56112">
    <property type="entry name" value="Protein kinase-like (PK-like)"/>
    <property type="match status" value="1"/>
</dbReference>
<dbReference type="Pfam" id="PF00069">
    <property type="entry name" value="Pkinase"/>
    <property type="match status" value="1"/>
</dbReference>
<keyword evidence="1" id="KW-0723">Serine/threonine-protein kinase</keyword>
<keyword evidence="5" id="KW-0067">ATP-binding</keyword>
<organism evidence="8 9">
    <name type="scientific">Galendromus occidentalis</name>
    <name type="common">western predatory mite</name>
    <dbReference type="NCBI Taxonomy" id="34638"/>
    <lineage>
        <taxon>Eukaryota</taxon>
        <taxon>Metazoa</taxon>
        <taxon>Ecdysozoa</taxon>
        <taxon>Arthropoda</taxon>
        <taxon>Chelicerata</taxon>
        <taxon>Arachnida</taxon>
        <taxon>Acari</taxon>
        <taxon>Parasitiformes</taxon>
        <taxon>Mesostigmata</taxon>
        <taxon>Gamasina</taxon>
        <taxon>Phytoseioidea</taxon>
        <taxon>Phytoseiidae</taxon>
        <taxon>Typhlodrominae</taxon>
        <taxon>Galendromus</taxon>
    </lineage>
</organism>
<dbReference type="Gene3D" id="3.30.200.20">
    <property type="entry name" value="Phosphorylase Kinase, domain 1"/>
    <property type="match status" value="1"/>
</dbReference>
<dbReference type="RefSeq" id="XP_003741465.1">
    <property type="nucleotide sequence ID" value="XM_003741417.1"/>
</dbReference>
<dbReference type="Proteomes" id="UP000694867">
    <property type="component" value="Unplaced"/>
</dbReference>
<keyword evidence="4" id="KW-0418">Kinase</keyword>
<evidence type="ECO:0000256" key="6">
    <source>
        <dbReference type="SAM" id="MobiDB-lite"/>
    </source>
</evidence>
<protein>
    <submittedName>
        <fullName evidence="9">Protein kinase C beta type-like</fullName>
    </submittedName>
</protein>
<evidence type="ECO:0000256" key="5">
    <source>
        <dbReference type="ARBA" id="ARBA00022840"/>
    </source>
</evidence>
<dbReference type="PANTHER" id="PTHR24351">
    <property type="entry name" value="RIBOSOMAL PROTEIN S6 KINASE"/>
    <property type="match status" value="1"/>
</dbReference>
<keyword evidence="8" id="KW-1185">Reference proteome</keyword>
<dbReference type="PROSITE" id="PS50011">
    <property type="entry name" value="PROTEIN_KINASE_DOM"/>
    <property type="match status" value="1"/>
</dbReference>
<evidence type="ECO:0000256" key="1">
    <source>
        <dbReference type="ARBA" id="ARBA00022527"/>
    </source>
</evidence>
<keyword evidence="3" id="KW-0547">Nucleotide-binding</keyword>
<feature type="region of interest" description="Disordered" evidence="6">
    <location>
        <begin position="577"/>
        <end position="621"/>
    </location>
</feature>
<feature type="domain" description="Protein kinase" evidence="7">
    <location>
        <begin position="174"/>
        <end position="439"/>
    </location>
</feature>
<dbReference type="AlphaFoldDB" id="A0AAJ6VX51"/>
<name>A0AAJ6VX51_9ACAR</name>
<proteinExistence type="predicted"/>
<evidence type="ECO:0000256" key="2">
    <source>
        <dbReference type="ARBA" id="ARBA00022679"/>
    </source>
</evidence>
<dbReference type="InterPro" id="IPR011009">
    <property type="entry name" value="Kinase-like_dom_sf"/>
</dbReference>
<accession>A0AAJ6VX51</accession>
<gene>
    <name evidence="9" type="primary">LOC100907363</name>
</gene>
<evidence type="ECO:0000313" key="9">
    <source>
        <dbReference type="RefSeq" id="XP_003741465.1"/>
    </source>
</evidence>
<dbReference type="GO" id="GO:0005524">
    <property type="term" value="F:ATP binding"/>
    <property type="evidence" value="ECO:0007669"/>
    <property type="project" value="UniProtKB-KW"/>
</dbReference>
<sequence>MDEERDQAPGSAQYTRAIKQSMRQAIIIAYDNYPDVVHSAQVCLESFIKTERVLTTNRYPREHYVQEQHCLVAIDYADRIAKKRFNFLDAREDLGNLAVLYEEFVSRDPRAAVTSLRLFRALVQIISELASLIENQTRVQITNWQSVLEFYAIPVTSSVKTEDIANLLPRVSQITEIKVLGAGGFGAIYHVRVGNINLSGKLVPTAKFKTTKQACAEKVVGSMVNSPLLVRYHACYQTSHAYVTLMEYIRGVDLQRIIQGRTNFLNDDVNKIILAQLGLALQYLHYRGFIHRDIKPSNVMIHPTCRVQLIDFDTCKICVGRFLSGNQNSFIRRTFVEFNDGESAGTLYFLPPEILRRKPYGRAMDWWALGVTSYQLCSGKLPFRGYNEKILKERIKKGHVKYVSGATLHQELTKKLLVKFPTQRITSARFEDYKNHAWFGSVDWHRMGCIDPAPLSCFFNAHDGTFSPKADMVAHKVKAKKLLNFSQVYDLPAHEQEPLFTLLSRGFEYSMRKLHSGEMASESDMTEPFESADTNVKFSKYKFNSYLIGKNKSKIKQESISDTLNNDAFEQEVITEQQCSLDEESVKEAEQAAPIAASTDEDDLPQATLHQAAQLANTKAD</sequence>
<evidence type="ECO:0000256" key="4">
    <source>
        <dbReference type="ARBA" id="ARBA00022777"/>
    </source>
</evidence>
<dbReference type="Gene3D" id="1.10.510.10">
    <property type="entry name" value="Transferase(Phosphotransferase) domain 1"/>
    <property type="match status" value="1"/>
</dbReference>
<dbReference type="GO" id="GO:0004674">
    <property type="term" value="F:protein serine/threonine kinase activity"/>
    <property type="evidence" value="ECO:0007669"/>
    <property type="project" value="UniProtKB-KW"/>
</dbReference>
<dbReference type="GeneID" id="100907363"/>
<evidence type="ECO:0000313" key="8">
    <source>
        <dbReference type="Proteomes" id="UP000694867"/>
    </source>
</evidence>
<dbReference type="SMART" id="SM00220">
    <property type="entry name" value="S_TKc"/>
    <property type="match status" value="1"/>
</dbReference>
<evidence type="ECO:0000256" key="3">
    <source>
        <dbReference type="ARBA" id="ARBA00022741"/>
    </source>
</evidence>
<evidence type="ECO:0000259" key="7">
    <source>
        <dbReference type="PROSITE" id="PS50011"/>
    </source>
</evidence>
<dbReference type="InterPro" id="IPR008271">
    <property type="entry name" value="Ser/Thr_kinase_AS"/>
</dbReference>
<reference evidence="9" key="1">
    <citation type="submission" date="2025-08" db="UniProtKB">
        <authorList>
            <consortium name="RefSeq"/>
        </authorList>
    </citation>
    <scope>IDENTIFICATION</scope>
</reference>
<keyword evidence="2" id="KW-0808">Transferase</keyword>
<feature type="compositionally biased region" description="Polar residues" evidence="6">
    <location>
        <begin position="608"/>
        <end position="621"/>
    </location>
</feature>
<dbReference type="PROSITE" id="PS00108">
    <property type="entry name" value="PROTEIN_KINASE_ST"/>
    <property type="match status" value="1"/>
</dbReference>